<evidence type="ECO:0000313" key="3">
    <source>
        <dbReference type="Proteomes" id="UP000076154"/>
    </source>
</evidence>
<dbReference type="EMBL" id="LUEZ02000032">
    <property type="protein sequence ID" value="RDB26468.1"/>
    <property type="molecule type" value="Genomic_DNA"/>
</dbReference>
<protein>
    <recommendedName>
        <fullName evidence="4">Peptidase A2 domain-containing protein</fullName>
    </recommendedName>
</protein>
<gene>
    <name evidence="2" type="ORF">Hypma_006052</name>
</gene>
<proteinExistence type="predicted"/>
<dbReference type="InterPro" id="IPR021109">
    <property type="entry name" value="Peptidase_aspartic_dom_sf"/>
</dbReference>
<dbReference type="InParanoid" id="A0A369JXH3"/>
<accession>A0A369JXH3</accession>
<dbReference type="Proteomes" id="UP000076154">
    <property type="component" value="Unassembled WGS sequence"/>
</dbReference>
<evidence type="ECO:0008006" key="4">
    <source>
        <dbReference type="Google" id="ProtNLM"/>
    </source>
</evidence>
<keyword evidence="3" id="KW-1185">Reference proteome</keyword>
<feature type="region of interest" description="Disordered" evidence="1">
    <location>
        <begin position="187"/>
        <end position="325"/>
    </location>
</feature>
<comment type="caution">
    <text evidence="2">The sequence shown here is derived from an EMBL/GenBank/DDBJ whole genome shotgun (WGS) entry which is preliminary data.</text>
</comment>
<feature type="compositionally biased region" description="Basic and acidic residues" evidence="1">
    <location>
        <begin position="269"/>
        <end position="284"/>
    </location>
</feature>
<evidence type="ECO:0000256" key="1">
    <source>
        <dbReference type="SAM" id="MobiDB-lite"/>
    </source>
</evidence>
<feature type="compositionally biased region" description="Polar residues" evidence="1">
    <location>
        <begin position="306"/>
        <end position="325"/>
    </location>
</feature>
<name>A0A369JXH3_HYPMA</name>
<dbReference type="Gene3D" id="2.40.70.10">
    <property type="entry name" value="Acid Proteases"/>
    <property type="match status" value="1"/>
</dbReference>
<dbReference type="STRING" id="39966.A0A369JXH3"/>
<feature type="compositionally biased region" description="Polar residues" evidence="1">
    <location>
        <begin position="29"/>
        <end position="54"/>
    </location>
</feature>
<sequence length="325" mass="37142">MMMTFERYGPNNDAITFEIPRFPIDTPKRTTQSNTDIRNKASNTTNTPSINSHSPRSFILRVKTSHYEHPINALVDSGASENFVDKSLTTLPTTRLETPINLQLFDGNATSGGPIMLEVKTQLRLENNLTYEPRMLVTQLHHSTPIVLGLPWLREANPDINWQRMTMSFHRTTSLAAVITLKATQSQRATTMEEVEDEDAPPNQNTWDPDQPILEDAAKTEYETGNDPNNNIEPHTTPEHNNTRRTLPSRSRPYPSIPRNKFKRHHHPSKTEKEKKQPKSDKFPNEPPSTNDNESEDDEDRWRRSLPTSYLANSPRRTSSGRITP</sequence>
<dbReference type="OrthoDB" id="128646at2759"/>
<dbReference type="AlphaFoldDB" id="A0A369JXH3"/>
<feature type="compositionally biased region" description="Low complexity" evidence="1">
    <location>
        <begin position="248"/>
        <end position="259"/>
    </location>
</feature>
<evidence type="ECO:0000313" key="2">
    <source>
        <dbReference type="EMBL" id="RDB26468.1"/>
    </source>
</evidence>
<feature type="region of interest" description="Disordered" evidence="1">
    <location>
        <begin position="24"/>
        <end position="54"/>
    </location>
</feature>
<organism evidence="2 3">
    <name type="scientific">Hypsizygus marmoreus</name>
    <name type="common">White beech mushroom</name>
    <name type="synonym">Agaricus marmoreus</name>
    <dbReference type="NCBI Taxonomy" id="39966"/>
    <lineage>
        <taxon>Eukaryota</taxon>
        <taxon>Fungi</taxon>
        <taxon>Dikarya</taxon>
        <taxon>Basidiomycota</taxon>
        <taxon>Agaricomycotina</taxon>
        <taxon>Agaricomycetes</taxon>
        <taxon>Agaricomycetidae</taxon>
        <taxon>Agaricales</taxon>
        <taxon>Tricholomatineae</taxon>
        <taxon>Lyophyllaceae</taxon>
        <taxon>Hypsizygus</taxon>
    </lineage>
</organism>
<dbReference type="CDD" id="cd00303">
    <property type="entry name" value="retropepsin_like"/>
    <property type="match status" value="1"/>
</dbReference>
<reference evidence="2" key="1">
    <citation type="submission" date="2018-04" db="EMBL/GenBank/DDBJ databases">
        <title>Whole genome sequencing of Hypsizygus marmoreus.</title>
        <authorList>
            <person name="Choi I.-G."/>
            <person name="Min B."/>
            <person name="Kim J.-G."/>
            <person name="Kim S."/>
            <person name="Oh Y.-L."/>
            <person name="Kong W.-S."/>
            <person name="Park H."/>
            <person name="Jeong J."/>
            <person name="Song E.-S."/>
        </authorList>
    </citation>
    <scope>NUCLEOTIDE SEQUENCE [LARGE SCALE GENOMIC DNA]</scope>
    <source>
        <strain evidence="2">51987-8</strain>
    </source>
</reference>